<dbReference type="PANTHER" id="PTHR19836:SF19">
    <property type="entry name" value="SMALL RIBOSOMAL SUBUNIT PROTEIN US14M"/>
    <property type="match status" value="1"/>
</dbReference>
<dbReference type="Pfam" id="PF00253">
    <property type="entry name" value="Ribosomal_S14"/>
    <property type="match status" value="1"/>
</dbReference>
<dbReference type="SUPFAM" id="SSF57716">
    <property type="entry name" value="Glucocorticoid receptor-like (DNA-binding domain)"/>
    <property type="match status" value="1"/>
</dbReference>
<dbReference type="GO" id="GO:0003735">
    <property type="term" value="F:structural constituent of ribosome"/>
    <property type="evidence" value="ECO:0007669"/>
    <property type="project" value="InterPro"/>
</dbReference>
<evidence type="ECO:0000256" key="5">
    <source>
        <dbReference type="ARBA" id="ARBA00035167"/>
    </source>
</evidence>
<dbReference type="AlphaFoldDB" id="A0A1A6C628"/>
<dbReference type="InterPro" id="IPR023036">
    <property type="entry name" value="Ribosomal_uS14_bac/plastid"/>
</dbReference>
<comment type="subunit">
    <text evidence="6 7">Part of the 30S ribosomal subunit. Contacts proteins S3 and S10.</text>
</comment>
<dbReference type="Proteomes" id="UP000029273">
    <property type="component" value="Unassembled WGS sequence"/>
</dbReference>
<dbReference type="RefSeq" id="WP_038089332.1">
    <property type="nucleotide sequence ID" value="NZ_JQSG02000002.1"/>
</dbReference>
<evidence type="ECO:0000256" key="1">
    <source>
        <dbReference type="ARBA" id="ARBA00003686"/>
    </source>
</evidence>
<accession>A0A1A6C628</accession>
<dbReference type="GO" id="GO:0006412">
    <property type="term" value="P:translation"/>
    <property type="evidence" value="ECO:0007669"/>
    <property type="project" value="UniProtKB-UniRule"/>
</dbReference>
<dbReference type="NCBIfam" id="NF006477">
    <property type="entry name" value="PRK08881.1"/>
    <property type="match status" value="1"/>
</dbReference>
<dbReference type="OrthoDB" id="9810484at2"/>
<name>A0A1A6C628_9GAMM</name>
<dbReference type="STRING" id="160660.BJI67_11400"/>
<dbReference type="GO" id="GO:0019843">
    <property type="term" value="F:rRNA binding"/>
    <property type="evidence" value="ECO:0007669"/>
    <property type="project" value="UniProtKB-UniRule"/>
</dbReference>
<evidence type="ECO:0000313" key="9">
    <source>
        <dbReference type="Proteomes" id="UP000029273"/>
    </source>
</evidence>
<gene>
    <name evidence="7" type="primary">rpsN</name>
    <name evidence="8" type="ORF">Thpro_021071</name>
</gene>
<evidence type="ECO:0000256" key="2">
    <source>
        <dbReference type="ARBA" id="ARBA00009083"/>
    </source>
</evidence>
<dbReference type="Gene3D" id="1.10.287.1480">
    <property type="match status" value="1"/>
</dbReference>
<dbReference type="GO" id="GO:0005737">
    <property type="term" value="C:cytoplasm"/>
    <property type="evidence" value="ECO:0007669"/>
    <property type="project" value="UniProtKB-ARBA"/>
</dbReference>
<organism evidence="8 9">
    <name type="scientific">Acidihalobacter prosperus</name>
    <dbReference type="NCBI Taxonomy" id="160660"/>
    <lineage>
        <taxon>Bacteria</taxon>
        <taxon>Pseudomonadati</taxon>
        <taxon>Pseudomonadota</taxon>
        <taxon>Gammaproteobacteria</taxon>
        <taxon>Chromatiales</taxon>
        <taxon>Ectothiorhodospiraceae</taxon>
        <taxon>Acidihalobacter</taxon>
    </lineage>
</organism>
<dbReference type="InterPro" id="IPR001209">
    <property type="entry name" value="Ribosomal_uS14"/>
</dbReference>
<comment type="similarity">
    <text evidence="2 7">Belongs to the universal ribosomal protein uS14 family.</text>
</comment>
<keyword evidence="7" id="KW-0699">rRNA-binding</keyword>
<evidence type="ECO:0000256" key="6">
    <source>
        <dbReference type="ARBA" id="ARBA00047110"/>
    </source>
</evidence>
<keyword evidence="7" id="KW-0694">RNA-binding</keyword>
<keyword evidence="4 7" id="KW-0687">Ribonucleoprotein</keyword>
<keyword evidence="9" id="KW-1185">Reference proteome</keyword>
<evidence type="ECO:0000256" key="4">
    <source>
        <dbReference type="ARBA" id="ARBA00023274"/>
    </source>
</evidence>
<keyword evidence="3 7" id="KW-0689">Ribosomal protein</keyword>
<evidence type="ECO:0000256" key="3">
    <source>
        <dbReference type="ARBA" id="ARBA00022980"/>
    </source>
</evidence>
<reference evidence="8 9" key="1">
    <citation type="journal article" date="2014" name="Genome Announc.">
        <title>Draft Genome Sequence of the Iron-Oxidizing, Acidophilic, and Halotolerant 'Thiobacillus prosperus' Type Strain DSM 5130.</title>
        <authorList>
            <person name="Ossandon F.J."/>
            <person name="Cardenas J.P."/>
            <person name="Corbett M."/>
            <person name="Quatrini R."/>
            <person name="Holmes D.S."/>
            <person name="Watkin E."/>
        </authorList>
    </citation>
    <scope>NUCLEOTIDE SEQUENCE [LARGE SCALE GENOMIC DNA]</scope>
    <source>
        <strain evidence="8 9">DSM 5130</strain>
    </source>
</reference>
<comment type="caution">
    <text evidence="8">The sequence shown here is derived from an EMBL/GenBank/DDBJ whole genome shotgun (WGS) entry which is preliminary data.</text>
</comment>
<dbReference type="GO" id="GO:0015935">
    <property type="term" value="C:small ribosomal subunit"/>
    <property type="evidence" value="ECO:0007669"/>
    <property type="project" value="TreeGrafter"/>
</dbReference>
<evidence type="ECO:0000256" key="7">
    <source>
        <dbReference type="HAMAP-Rule" id="MF_00537"/>
    </source>
</evidence>
<proteinExistence type="inferred from homology"/>
<dbReference type="HAMAP" id="MF_00537">
    <property type="entry name" value="Ribosomal_uS14_1"/>
    <property type="match status" value="1"/>
</dbReference>
<dbReference type="EMBL" id="JQSG02000002">
    <property type="protein sequence ID" value="OBS10021.1"/>
    <property type="molecule type" value="Genomic_DNA"/>
</dbReference>
<protein>
    <recommendedName>
        <fullName evidence="5 7">Small ribosomal subunit protein uS14</fullName>
    </recommendedName>
</protein>
<comment type="function">
    <text evidence="1 7">Binds 16S rRNA, required for the assembly of 30S particles and may also be responsible for determining the conformation of the 16S rRNA at the A site.</text>
</comment>
<dbReference type="PANTHER" id="PTHR19836">
    <property type="entry name" value="30S RIBOSOMAL PROTEIN S14"/>
    <property type="match status" value="1"/>
</dbReference>
<dbReference type="FunFam" id="1.10.287.1480:FF:000001">
    <property type="entry name" value="30S ribosomal protein S14"/>
    <property type="match status" value="1"/>
</dbReference>
<evidence type="ECO:0000313" key="8">
    <source>
        <dbReference type="EMBL" id="OBS10021.1"/>
    </source>
</evidence>
<sequence length="101" mass="11474">MAKTSMIERERKREALAKRYAKKREALKAVIANPEASHEEKRAAVVSLQKLPRDSSAVRQQSRCRVTGRPHGVYRKFGLGRNKLREAAMRGDVPGLKMSSW</sequence>